<evidence type="ECO:0000313" key="1">
    <source>
        <dbReference type="EMBL" id="AIQ57794.1"/>
    </source>
</evidence>
<accession>A0A089MMP6</accession>
<reference evidence="1" key="1">
    <citation type="submission" date="2014-08" db="EMBL/GenBank/DDBJ databases">
        <title>Comparative genomics of the Paenibacillus odorifer group.</title>
        <authorList>
            <person name="den Bakker H.C."/>
            <person name="Tsai Y.-C.Y.-C."/>
            <person name="Martin N."/>
            <person name="Korlach J."/>
            <person name="Wiedmann M."/>
        </authorList>
    </citation>
    <scope>NUCLEOTIDE SEQUENCE [LARGE SCALE GENOMIC DNA]</scope>
    <source>
        <strain evidence="1">DSM 13188</strain>
    </source>
</reference>
<gene>
    <name evidence="1" type="ORF">PBOR_13265</name>
</gene>
<dbReference type="HOGENOM" id="CLU_092022_0_0_9"/>
<dbReference type="OrthoDB" id="1842465at2"/>
<dbReference type="AlphaFoldDB" id="A0A089MMP6"/>
<protein>
    <submittedName>
        <fullName evidence="1">Uncharacterized protein</fullName>
    </submittedName>
</protein>
<keyword evidence="2" id="KW-1185">Reference proteome</keyword>
<dbReference type="KEGG" id="pbd:PBOR_13265"/>
<dbReference type="Proteomes" id="UP000029518">
    <property type="component" value="Chromosome"/>
</dbReference>
<evidence type="ECO:0000313" key="2">
    <source>
        <dbReference type="Proteomes" id="UP000029518"/>
    </source>
</evidence>
<proteinExistence type="predicted"/>
<sequence length="234" mass="27060">MQVQMKLGVMMRDLLQVEDEAWGLYAFSRDILNRRILPETKTEMIAKATACGKAYAQRIIREYGTRDVRVIADKLKLKLEFQSALMTGKRVLFACYTPPYTIEIMEEPVRRAAELVQEEEPALVELFQQAGIMNTILGHEIFHFVEDQFAHEIYTRTEKILLWNLLGFKNYSTIRTLSEVGAMAFTQELNRLSYAPFILDVLLYYSYDAASAEKIYRDVLGVSSGRCREPVEDY</sequence>
<organism evidence="1 2">
    <name type="scientific">Paenibacillus borealis</name>
    <dbReference type="NCBI Taxonomy" id="160799"/>
    <lineage>
        <taxon>Bacteria</taxon>
        <taxon>Bacillati</taxon>
        <taxon>Bacillota</taxon>
        <taxon>Bacilli</taxon>
        <taxon>Bacillales</taxon>
        <taxon>Paenibacillaceae</taxon>
        <taxon>Paenibacillus</taxon>
    </lineage>
</organism>
<name>A0A089MMP6_PAEBO</name>
<dbReference type="EMBL" id="CP009285">
    <property type="protein sequence ID" value="AIQ57794.1"/>
    <property type="molecule type" value="Genomic_DNA"/>
</dbReference>